<keyword evidence="1" id="KW-0175">Coiled coil</keyword>
<sequence length="457" mass="51087">MPTASPPLQKDAGIFKLLQLPETSTRWDVHAAYVTFLQEYVQEREIAKKLPPAVRKTHRFKKSGVQFKENGDTEVKKLREENNKLRKRVQQLEEVIASIQSNSTAMKKDMSDMKLSNDVFKVKVANLKDQVKSLNSNAQTHIVTHEQANMPKPYWSPNLYTAPTVLEKISKEDTTPNTVILHLGTNDLMAKPKESVISEFEVAVSTTQSLFPEAEVVISAVPPRRDASSYRPNINKDILSVNQHLESMCKTNNSLLYVNHPQLWSDNDYNEHMFEKDGYDNAGKAKANRSYPSPPPQVGKKDDNRPPPSRRGAPFRSGMPGEFRPRRNGGQMKPFSSDGSYKNGGTSHKQPMPSPGLSPNRSENTHQRAFTPPPHGANNANGPVNFCPPGMPNGPVPPAPAPFFFPPWFQEWPSPAEVYGRPPACGVLPPWPSPPPFPYFNYPRNGPPPPRRMAGQC</sequence>
<organism evidence="3 4">
    <name type="scientific">Branchiostoma floridae</name>
    <name type="common">Florida lancelet</name>
    <name type="synonym">Amphioxus</name>
    <dbReference type="NCBI Taxonomy" id="7739"/>
    <lineage>
        <taxon>Eukaryota</taxon>
        <taxon>Metazoa</taxon>
        <taxon>Chordata</taxon>
        <taxon>Cephalochordata</taxon>
        <taxon>Leptocardii</taxon>
        <taxon>Amphioxiformes</taxon>
        <taxon>Branchiostomatidae</taxon>
        <taxon>Branchiostoma</taxon>
    </lineage>
</organism>
<accession>A0A9J7HS60</accession>
<protein>
    <submittedName>
        <fullName evidence="4">Actin cytoskeleton-regulatory complex protein pan1-like</fullName>
    </submittedName>
</protein>
<evidence type="ECO:0000313" key="3">
    <source>
        <dbReference type="Proteomes" id="UP000001554"/>
    </source>
</evidence>
<dbReference type="OMA" id="HMFEKDG"/>
<evidence type="ECO:0000313" key="4">
    <source>
        <dbReference type="RefSeq" id="XP_035664929.1"/>
    </source>
</evidence>
<keyword evidence="3" id="KW-1185">Reference proteome</keyword>
<gene>
    <name evidence="4" type="primary">LOC118408342</name>
</gene>
<dbReference type="AlphaFoldDB" id="A0A9J7HS60"/>
<dbReference type="KEGG" id="bfo:118408342"/>
<feature type="compositionally biased region" description="Polar residues" evidence="2">
    <location>
        <begin position="337"/>
        <end position="349"/>
    </location>
</feature>
<name>A0A9J7HS60_BRAFL</name>
<dbReference type="SUPFAM" id="SSF52266">
    <property type="entry name" value="SGNH hydrolase"/>
    <property type="match status" value="1"/>
</dbReference>
<dbReference type="GeneID" id="118408342"/>
<feature type="coiled-coil region" evidence="1">
    <location>
        <begin position="68"/>
        <end position="137"/>
    </location>
</feature>
<evidence type="ECO:0000256" key="2">
    <source>
        <dbReference type="SAM" id="MobiDB-lite"/>
    </source>
</evidence>
<dbReference type="Gene3D" id="3.40.50.1110">
    <property type="entry name" value="SGNH hydrolase"/>
    <property type="match status" value="1"/>
</dbReference>
<dbReference type="RefSeq" id="XP_035664929.1">
    <property type="nucleotide sequence ID" value="XM_035809036.1"/>
</dbReference>
<feature type="region of interest" description="Disordered" evidence="2">
    <location>
        <begin position="275"/>
        <end position="383"/>
    </location>
</feature>
<dbReference type="OrthoDB" id="6131085at2759"/>
<reference evidence="4" key="1">
    <citation type="submission" date="2025-08" db="UniProtKB">
        <authorList>
            <consortium name="RefSeq"/>
        </authorList>
    </citation>
    <scope>IDENTIFICATION</scope>
    <source>
        <strain evidence="4">S238N-H82</strain>
        <tissue evidence="4">Testes</tissue>
    </source>
</reference>
<dbReference type="Proteomes" id="UP000001554">
    <property type="component" value="Unplaced"/>
</dbReference>
<evidence type="ECO:0000256" key="1">
    <source>
        <dbReference type="SAM" id="Coils"/>
    </source>
</evidence>
<dbReference type="InterPro" id="IPR036514">
    <property type="entry name" value="SGNH_hydro_sf"/>
</dbReference>
<proteinExistence type="predicted"/>